<dbReference type="Pfam" id="PF00378">
    <property type="entry name" value="ECH_1"/>
    <property type="match status" value="1"/>
</dbReference>
<dbReference type="eggNOG" id="KOG1681">
    <property type="taxonomic scope" value="Eukaryota"/>
</dbReference>
<sequence length="265" mass="29183">MPFDANTYKKYQFYTVSQIEPGFVHVTYTNPKTLNAYNDQNWRDFGEIFTRLDKEDDVQLILFTSGVPRSFSSGLNLKEAAGLLNKQGPREQVTKEVHKHILEFQDCIGAPYKISTPTIGILNGLNLGLALDISSGFSIRIAVADAQFSIAEVNIGIAADIGSLQRLPPLFNNKSALMQHALLGDRFDAQEALKLGFVSTVVPTIEDGIALAKTWGEKICDTPAWAIKGTKKHIQDILNGGTVEQGLKDIAEYNAFHIVNSKSKL</sequence>
<dbReference type="InterPro" id="IPR029045">
    <property type="entry name" value="ClpP/crotonase-like_dom_sf"/>
</dbReference>
<dbReference type="OrthoDB" id="14970at2759"/>
<dbReference type="SUPFAM" id="SSF52096">
    <property type="entry name" value="ClpP/crotonase"/>
    <property type="match status" value="1"/>
</dbReference>
<dbReference type="PANTHER" id="PTHR43149">
    <property type="entry name" value="ENOYL-COA HYDRATASE"/>
    <property type="match status" value="1"/>
</dbReference>
<dbReference type="OMA" id="FQEACWA"/>
<comment type="similarity">
    <text evidence="1">Belongs to the enoyl-CoA hydratase/isomerase family.</text>
</comment>
<dbReference type="Proteomes" id="UP000011777">
    <property type="component" value="Unassembled WGS sequence"/>
</dbReference>
<dbReference type="GO" id="GO:0005739">
    <property type="term" value="C:mitochondrion"/>
    <property type="evidence" value="ECO:0007669"/>
    <property type="project" value="TreeGrafter"/>
</dbReference>
<evidence type="ECO:0000256" key="1">
    <source>
        <dbReference type="ARBA" id="ARBA00005254"/>
    </source>
</evidence>
<accession>M3JRN6</accession>
<dbReference type="InterPro" id="IPR045002">
    <property type="entry name" value="Ech1-like"/>
</dbReference>
<proteinExistence type="inferred from homology"/>
<dbReference type="PANTHER" id="PTHR43149:SF1">
    <property type="entry name" value="DELTA(3,5)-DELTA(2,4)-DIENOYL-COA ISOMERASE, MITOCHONDRIAL"/>
    <property type="match status" value="1"/>
</dbReference>
<dbReference type="EMBL" id="AOGT01002462">
    <property type="protein sequence ID" value="EMG45450.1"/>
    <property type="molecule type" value="Genomic_DNA"/>
</dbReference>
<organism evidence="2 3">
    <name type="scientific">Candida maltosa (strain Xu316)</name>
    <name type="common">Yeast</name>
    <dbReference type="NCBI Taxonomy" id="1245528"/>
    <lineage>
        <taxon>Eukaryota</taxon>
        <taxon>Fungi</taxon>
        <taxon>Dikarya</taxon>
        <taxon>Ascomycota</taxon>
        <taxon>Saccharomycotina</taxon>
        <taxon>Pichiomycetes</taxon>
        <taxon>Debaryomycetaceae</taxon>
        <taxon>Candida/Lodderomyces clade</taxon>
        <taxon>Candida</taxon>
    </lineage>
</organism>
<comment type="caution">
    <text evidence="2">The sequence shown here is derived from an EMBL/GenBank/DDBJ whole genome shotgun (WGS) entry which is preliminary data.</text>
</comment>
<keyword evidence="2" id="KW-0413">Isomerase</keyword>
<dbReference type="HOGENOM" id="CLU_009834_7_0_1"/>
<gene>
    <name evidence="2" type="ORF">G210_4371</name>
</gene>
<protein>
    <submittedName>
        <fullName evidence="2">Enoyl-CoA hydratase/isomerase, putative</fullName>
    </submittedName>
</protein>
<evidence type="ECO:0000313" key="2">
    <source>
        <dbReference type="EMBL" id="EMG45450.1"/>
    </source>
</evidence>
<dbReference type="AlphaFoldDB" id="M3JRN6"/>
<dbReference type="Gene3D" id="3.90.226.10">
    <property type="entry name" value="2-enoyl-CoA Hydratase, Chain A, domain 1"/>
    <property type="match status" value="1"/>
</dbReference>
<name>M3JRN6_CANMX</name>
<dbReference type="STRING" id="1245528.M3JRN6"/>
<dbReference type="CDD" id="cd06558">
    <property type="entry name" value="crotonase-like"/>
    <property type="match status" value="1"/>
</dbReference>
<reference evidence="2 3" key="1">
    <citation type="submission" date="2013-02" db="EMBL/GenBank/DDBJ databases">
        <title>Genome sequence of Candida maltosa Xu316, a potential industrial strain for xylitol and ethanol production.</title>
        <authorList>
            <person name="Yu J."/>
            <person name="Wang Q."/>
            <person name="Geng X."/>
            <person name="Bao W."/>
            <person name="He P."/>
            <person name="Cai J."/>
        </authorList>
    </citation>
    <scope>NUCLEOTIDE SEQUENCE [LARGE SCALE GENOMIC DNA]</scope>
    <source>
        <strain evidence="3">Xu316</strain>
    </source>
</reference>
<dbReference type="GO" id="GO:0051750">
    <property type="term" value="F:delta(3,5)-delta(2,4)-dienoyl-CoA isomerase activity"/>
    <property type="evidence" value="ECO:0007669"/>
    <property type="project" value="TreeGrafter"/>
</dbReference>
<dbReference type="InterPro" id="IPR001753">
    <property type="entry name" value="Enoyl-CoA_hydra/iso"/>
</dbReference>
<keyword evidence="3" id="KW-1185">Reference proteome</keyword>
<evidence type="ECO:0000313" key="3">
    <source>
        <dbReference type="Proteomes" id="UP000011777"/>
    </source>
</evidence>